<evidence type="ECO:0000259" key="7">
    <source>
        <dbReference type="PROSITE" id="PS50103"/>
    </source>
</evidence>
<dbReference type="GO" id="GO:0006879">
    <property type="term" value="P:intracellular iron ion homeostasis"/>
    <property type="evidence" value="ECO:0007669"/>
    <property type="project" value="UniProtKB-ARBA"/>
</dbReference>
<dbReference type="OrthoDB" id="410307at2759"/>
<keyword evidence="4 5" id="KW-0862">Zinc</keyword>
<proteinExistence type="predicted"/>
<dbReference type="InterPro" id="IPR000571">
    <property type="entry name" value="Znf_CCCH"/>
</dbReference>
<evidence type="ECO:0000313" key="9">
    <source>
        <dbReference type="Proteomes" id="UP000501346"/>
    </source>
</evidence>
<feature type="zinc finger region" description="C3H1-type" evidence="5">
    <location>
        <begin position="169"/>
        <end position="197"/>
    </location>
</feature>
<evidence type="ECO:0000256" key="5">
    <source>
        <dbReference type="PROSITE-ProRule" id="PRU00723"/>
    </source>
</evidence>
<dbReference type="EMBL" id="CP049009">
    <property type="protein sequence ID" value="QID86727.1"/>
    <property type="molecule type" value="Genomic_DNA"/>
</dbReference>
<dbReference type="FunFam" id="4.10.1000.10:FF:000018">
    <property type="entry name" value="Zinc finger protein"/>
    <property type="match status" value="1"/>
</dbReference>
<protein>
    <submittedName>
        <fullName evidence="8">mRNA decay factor CTH2</fullName>
    </submittedName>
</protein>
<keyword evidence="1 5" id="KW-0479">Metal-binding</keyword>
<dbReference type="Proteomes" id="UP000501346">
    <property type="component" value="Chromosome SeXII"/>
</dbReference>
<feature type="compositionally biased region" description="Basic and acidic residues" evidence="6">
    <location>
        <begin position="257"/>
        <end position="271"/>
    </location>
</feature>
<name>A0A6C1EDC6_SACPS</name>
<feature type="zinc finger region" description="C3H1-type" evidence="5">
    <location>
        <begin position="207"/>
        <end position="235"/>
    </location>
</feature>
<evidence type="ECO:0000313" key="8">
    <source>
        <dbReference type="EMBL" id="QID86727.1"/>
    </source>
</evidence>
<evidence type="ECO:0000256" key="3">
    <source>
        <dbReference type="ARBA" id="ARBA00022771"/>
    </source>
</evidence>
<feature type="compositionally biased region" description="Low complexity" evidence="6">
    <location>
        <begin position="134"/>
        <end position="157"/>
    </location>
</feature>
<dbReference type="InterPro" id="IPR036855">
    <property type="entry name" value="Znf_CCCH_sf"/>
</dbReference>
<accession>A0A6C1EDC6</accession>
<dbReference type="FunFam" id="4.10.1000.10:FF:000001">
    <property type="entry name" value="zinc finger CCCH domain-containing protein 15-like"/>
    <property type="match status" value="1"/>
</dbReference>
<dbReference type="SMART" id="SM00356">
    <property type="entry name" value="ZnF_C3H1"/>
    <property type="match status" value="2"/>
</dbReference>
<dbReference type="PROSITE" id="PS50103">
    <property type="entry name" value="ZF_C3H1"/>
    <property type="match status" value="2"/>
</dbReference>
<dbReference type="Pfam" id="PF00642">
    <property type="entry name" value="zf-CCCH"/>
    <property type="match status" value="2"/>
</dbReference>
<keyword evidence="2" id="KW-0677">Repeat</keyword>
<organism evidence="8 9">
    <name type="scientific">Saccharomyces pastorianus</name>
    <name type="common">Lager yeast</name>
    <name type="synonym">Saccharomyces cerevisiae x Saccharomyces eubayanus</name>
    <dbReference type="NCBI Taxonomy" id="27292"/>
    <lineage>
        <taxon>Eukaryota</taxon>
        <taxon>Fungi</taxon>
        <taxon>Dikarya</taxon>
        <taxon>Ascomycota</taxon>
        <taxon>Saccharomycotina</taxon>
        <taxon>Saccharomycetes</taxon>
        <taxon>Saccharomycetales</taxon>
        <taxon>Saccharomycetaceae</taxon>
        <taxon>Saccharomyces</taxon>
    </lineage>
</organism>
<feature type="domain" description="C3H1-type" evidence="7">
    <location>
        <begin position="207"/>
        <end position="235"/>
    </location>
</feature>
<evidence type="ECO:0000256" key="6">
    <source>
        <dbReference type="SAM" id="MobiDB-lite"/>
    </source>
</evidence>
<dbReference type="GO" id="GO:0003729">
    <property type="term" value="F:mRNA binding"/>
    <property type="evidence" value="ECO:0007669"/>
    <property type="project" value="InterPro"/>
</dbReference>
<evidence type="ECO:0000256" key="4">
    <source>
        <dbReference type="ARBA" id="ARBA00022833"/>
    </source>
</evidence>
<keyword evidence="3 5" id="KW-0863">Zinc-finger</keyword>
<evidence type="ECO:0000256" key="1">
    <source>
        <dbReference type="ARBA" id="ARBA00022723"/>
    </source>
</evidence>
<dbReference type="InterPro" id="IPR045877">
    <property type="entry name" value="ZFP36-like"/>
</dbReference>
<dbReference type="PANTHER" id="PTHR12547:SF18">
    <property type="entry name" value="PROTEIN TIS11"/>
    <property type="match status" value="1"/>
</dbReference>
<dbReference type="SUPFAM" id="SSF90229">
    <property type="entry name" value="CCCH zinc finger"/>
    <property type="match status" value="2"/>
</dbReference>
<reference evidence="8 9" key="1">
    <citation type="journal article" date="2019" name="BMC Genomics">
        <title>Chromosome level assembly and comparative genome analysis confirm lager-brewing yeasts originated from a single hybridization.</title>
        <authorList>
            <person name="Salazar A.N."/>
            <person name="Gorter de Vries A.R."/>
            <person name="van den Broek M."/>
            <person name="Brouwers N."/>
            <person name="de la Torre Cortes P."/>
            <person name="Kuijpers N.G.A."/>
            <person name="Daran J.G."/>
            <person name="Abeel T."/>
        </authorList>
    </citation>
    <scope>NUCLEOTIDE SEQUENCE [LARGE SCALE GENOMIC DNA]</scope>
    <source>
        <strain evidence="8 9">CBS 1483</strain>
    </source>
</reference>
<dbReference type="Gene3D" id="4.10.1000.10">
    <property type="entry name" value="Zinc finger, CCCH-type"/>
    <property type="match status" value="2"/>
</dbReference>
<keyword evidence="9" id="KW-1185">Reference proteome</keyword>
<feature type="region of interest" description="Disordered" evidence="6">
    <location>
        <begin position="1"/>
        <end position="22"/>
    </location>
</feature>
<sequence>MWAPLAHTRPESQKTDLTSLFSTDREQNPLNDYQYQINIRELEDYYNKTILNEDTIQETSSEISSAVSFSPSKQKNAIQPGLLYDPQLINPFLPSASLDTSTLTTFKKKLEVQINPDYVPKSSQLPLTLQNLQQLSQQSPEDDAPSSPQKISPSQPKVKCQPQETPKQLYKTELCESFTLKGTCPYGTKCQFAHGLNELKVKKSCKNFRTKPCMNWEKLGYCPYGRRCCFKHGDDNDIAVYVKAGTYCNRSANNKQSDQKRSTSRGDDRNYAKKKNLNVKVKALQRMTW</sequence>
<gene>
    <name evidence="8" type="primary">TIS11_2</name>
    <name evidence="8" type="ORF">GRS66_009365</name>
</gene>
<feature type="domain" description="C3H1-type" evidence="7">
    <location>
        <begin position="169"/>
        <end position="197"/>
    </location>
</feature>
<feature type="region of interest" description="Disordered" evidence="6">
    <location>
        <begin position="252"/>
        <end position="272"/>
    </location>
</feature>
<feature type="region of interest" description="Disordered" evidence="6">
    <location>
        <begin position="134"/>
        <end position="164"/>
    </location>
</feature>
<dbReference type="AlphaFoldDB" id="A0A6C1EDC6"/>
<evidence type="ECO:0000256" key="2">
    <source>
        <dbReference type="ARBA" id="ARBA00022737"/>
    </source>
</evidence>
<dbReference type="GO" id="GO:0000956">
    <property type="term" value="P:nuclear-transcribed mRNA catabolic process"/>
    <property type="evidence" value="ECO:0007669"/>
    <property type="project" value="UniProtKB-ARBA"/>
</dbReference>
<dbReference type="PANTHER" id="PTHR12547">
    <property type="entry name" value="CCCH ZINC FINGER/TIS11-RELATED"/>
    <property type="match status" value="1"/>
</dbReference>
<dbReference type="GO" id="GO:0008270">
    <property type="term" value="F:zinc ion binding"/>
    <property type="evidence" value="ECO:0007669"/>
    <property type="project" value="UniProtKB-KW"/>
</dbReference>